<dbReference type="RefSeq" id="WP_253051556.1">
    <property type="nucleotide sequence ID" value="NZ_CP159290.1"/>
</dbReference>
<evidence type="ECO:0000256" key="2">
    <source>
        <dbReference type="ARBA" id="ARBA00022448"/>
    </source>
</evidence>
<evidence type="ECO:0000256" key="7">
    <source>
        <dbReference type="RuleBase" id="RU363032"/>
    </source>
</evidence>
<keyword evidence="2 7" id="KW-0813">Transport</keyword>
<evidence type="ECO:0000256" key="1">
    <source>
        <dbReference type="ARBA" id="ARBA00004651"/>
    </source>
</evidence>
<keyword evidence="3" id="KW-1003">Cell membrane</keyword>
<dbReference type="Pfam" id="PF00528">
    <property type="entry name" value="BPD_transp_1"/>
    <property type="match status" value="1"/>
</dbReference>
<name>A0AAU8FV34_9MICO</name>
<dbReference type="PANTHER" id="PTHR43744">
    <property type="entry name" value="ABC TRANSPORTER PERMEASE PROTEIN MG189-RELATED-RELATED"/>
    <property type="match status" value="1"/>
</dbReference>
<comment type="similarity">
    <text evidence="7">Belongs to the binding-protein-dependent transport system permease family.</text>
</comment>
<dbReference type="InterPro" id="IPR000515">
    <property type="entry name" value="MetI-like"/>
</dbReference>
<dbReference type="InterPro" id="IPR035906">
    <property type="entry name" value="MetI-like_sf"/>
</dbReference>
<feature type="transmembrane region" description="Helical" evidence="7">
    <location>
        <begin position="129"/>
        <end position="153"/>
    </location>
</feature>
<feature type="compositionally biased region" description="Low complexity" evidence="8">
    <location>
        <begin position="1"/>
        <end position="19"/>
    </location>
</feature>
<evidence type="ECO:0000256" key="4">
    <source>
        <dbReference type="ARBA" id="ARBA00022692"/>
    </source>
</evidence>
<dbReference type="EMBL" id="CP159290">
    <property type="protein sequence ID" value="XCH28356.1"/>
    <property type="molecule type" value="Genomic_DNA"/>
</dbReference>
<evidence type="ECO:0000256" key="3">
    <source>
        <dbReference type="ARBA" id="ARBA00022475"/>
    </source>
</evidence>
<evidence type="ECO:0000256" key="8">
    <source>
        <dbReference type="SAM" id="MobiDB-lite"/>
    </source>
</evidence>
<evidence type="ECO:0000256" key="5">
    <source>
        <dbReference type="ARBA" id="ARBA00022989"/>
    </source>
</evidence>
<feature type="transmembrane region" description="Helical" evidence="7">
    <location>
        <begin position="165"/>
        <end position="183"/>
    </location>
</feature>
<dbReference type="GO" id="GO:0055085">
    <property type="term" value="P:transmembrane transport"/>
    <property type="evidence" value="ECO:0007669"/>
    <property type="project" value="InterPro"/>
</dbReference>
<evidence type="ECO:0000313" key="10">
    <source>
        <dbReference type="EMBL" id="XCH28356.1"/>
    </source>
</evidence>
<accession>A0AAU8FV34</accession>
<gene>
    <name evidence="10" type="ORF">ABRQ22_12130</name>
</gene>
<feature type="region of interest" description="Disordered" evidence="8">
    <location>
        <begin position="1"/>
        <end position="24"/>
    </location>
</feature>
<feature type="transmembrane region" description="Helical" evidence="7">
    <location>
        <begin position="33"/>
        <end position="55"/>
    </location>
</feature>
<dbReference type="CDD" id="cd06261">
    <property type="entry name" value="TM_PBP2"/>
    <property type="match status" value="1"/>
</dbReference>
<dbReference type="GO" id="GO:0005886">
    <property type="term" value="C:plasma membrane"/>
    <property type="evidence" value="ECO:0007669"/>
    <property type="project" value="UniProtKB-SubCell"/>
</dbReference>
<keyword evidence="6 7" id="KW-0472">Membrane</keyword>
<keyword evidence="4 7" id="KW-0812">Transmembrane</keyword>
<keyword evidence="5 7" id="KW-1133">Transmembrane helix</keyword>
<dbReference type="AlphaFoldDB" id="A0AAU8FV34"/>
<evidence type="ECO:0000259" key="9">
    <source>
        <dbReference type="PROSITE" id="PS50928"/>
    </source>
</evidence>
<reference evidence="10" key="1">
    <citation type="submission" date="2024-06" db="EMBL/GenBank/DDBJ databases">
        <title>Complete genome sequence of the cellulolytic actinobacterium, Cellulosimicrobium ES-005.</title>
        <authorList>
            <person name="Matthews C.T."/>
            <person name="Underwood K.D."/>
            <person name="Ghanchi K.M."/>
            <person name="Fields S.D."/>
            <person name="Gardner S.G."/>
        </authorList>
    </citation>
    <scope>NUCLEOTIDE SEQUENCE</scope>
    <source>
        <strain evidence="10">ES-005</strain>
    </source>
</reference>
<feature type="transmembrane region" description="Helical" evidence="7">
    <location>
        <begin position="204"/>
        <end position="226"/>
    </location>
</feature>
<sequence length="298" mass="32906">MTVTSSRTTPATPGTAGTTTRRRPRRPIRWSRGATYTALVVGLLLTLMPFIWMALGSFKTQGELLQRPITWWPQDPTLDNYERWLSQLNYGQYFTNSIVVAVAVVLGNIVFCSMVGYALAKMSFPGKRVLFALVMLTLMVPGVVTLVPMFVLVSNMGLVNTYPALILPFLAGPLGVFLMRQFMLGIPDALIEAARIDGAGEFRIFFRIVLPQCGPPLATLSILTFLGSWNNFLWPLVVAQTENMYTLPVALSLYSVGSNGTYYGLLMAGSVLVVTPILILFLFLQRYFVQGIAMTGIK</sequence>
<dbReference type="PROSITE" id="PS50928">
    <property type="entry name" value="ABC_TM1"/>
    <property type="match status" value="1"/>
</dbReference>
<feature type="transmembrane region" description="Helical" evidence="7">
    <location>
        <begin position="262"/>
        <end position="284"/>
    </location>
</feature>
<organism evidence="10">
    <name type="scientific">Cellulosimicrobium sp. ES-005</name>
    <dbReference type="NCBI Taxonomy" id="3163031"/>
    <lineage>
        <taxon>Bacteria</taxon>
        <taxon>Bacillati</taxon>
        <taxon>Actinomycetota</taxon>
        <taxon>Actinomycetes</taxon>
        <taxon>Micrococcales</taxon>
        <taxon>Promicromonosporaceae</taxon>
        <taxon>Cellulosimicrobium</taxon>
    </lineage>
</organism>
<evidence type="ECO:0000256" key="6">
    <source>
        <dbReference type="ARBA" id="ARBA00023136"/>
    </source>
</evidence>
<feature type="domain" description="ABC transmembrane type-1" evidence="9">
    <location>
        <begin position="94"/>
        <end position="284"/>
    </location>
</feature>
<proteinExistence type="inferred from homology"/>
<feature type="transmembrane region" description="Helical" evidence="7">
    <location>
        <begin position="93"/>
        <end position="117"/>
    </location>
</feature>
<comment type="subcellular location">
    <subcellularLocation>
        <location evidence="1 7">Cell membrane</location>
        <topology evidence="1 7">Multi-pass membrane protein</topology>
    </subcellularLocation>
</comment>
<protein>
    <submittedName>
        <fullName evidence="10">Carbohydrate ABC transporter permease</fullName>
    </submittedName>
</protein>
<dbReference type="Gene3D" id="1.10.3720.10">
    <property type="entry name" value="MetI-like"/>
    <property type="match status" value="1"/>
</dbReference>
<dbReference type="SUPFAM" id="SSF161098">
    <property type="entry name" value="MetI-like"/>
    <property type="match status" value="1"/>
</dbReference>
<dbReference type="PANTHER" id="PTHR43744:SF12">
    <property type="entry name" value="ABC TRANSPORTER PERMEASE PROTEIN MG189-RELATED"/>
    <property type="match status" value="1"/>
</dbReference>